<dbReference type="AlphaFoldDB" id="A0A2P7BQ53"/>
<organism evidence="1 2">
    <name type="scientific">Phyllobacterium brassicacearum</name>
    <dbReference type="NCBI Taxonomy" id="314235"/>
    <lineage>
        <taxon>Bacteria</taxon>
        <taxon>Pseudomonadati</taxon>
        <taxon>Pseudomonadota</taxon>
        <taxon>Alphaproteobacteria</taxon>
        <taxon>Hyphomicrobiales</taxon>
        <taxon>Phyllobacteriaceae</taxon>
        <taxon>Phyllobacterium</taxon>
    </lineage>
</organism>
<sequence>MIRIDDEKPYLRTCYKKQRPGNYVGTQDYIEGLNVSSNVDAKIGGVVLSKRIADVQAGGVARFSNTSSITVTPLSLDRSEPDGASLQDWDKRNQKCSIIDGLLSGIVPEYFLVEEVLHGKVNFTNTVYFSSNINAQAKSDLLVKISKAFAINMASIDVSTSSATFAVSASPDKMTLAIRPAMYNIAELSRITYFMRGERGANLEIAVEAALRERDLNFYDRAEIRIRNLLGDEIANRTQWAQKMVYGEKMYPAADLANVNADFVDFHAVAVYAAAMESLRK</sequence>
<gene>
    <name evidence="1" type="ORF">CU102_12505</name>
</gene>
<evidence type="ECO:0000313" key="1">
    <source>
        <dbReference type="EMBL" id="PSH68579.1"/>
    </source>
</evidence>
<dbReference type="EMBL" id="PGGO01000008">
    <property type="protein sequence ID" value="PSH68579.1"/>
    <property type="molecule type" value="Genomic_DNA"/>
</dbReference>
<dbReference type="Proteomes" id="UP000241444">
    <property type="component" value="Unassembled WGS sequence"/>
</dbReference>
<reference evidence="2" key="1">
    <citation type="submission" date="2017-11" db="EMBL/GenBank/DDBJ databases">
        <authorList>
            <person name="Kuznetsova I."/>
            <person name="Sazanova A."/>
            <person name="Chirak E."/>
            <person name="Safronova V."/>
            <person name="Willems A."/>
        </authorList>
    </citation>
    <scope>NUCLEOTIDE SEQUENCE [LARGE SCALE GENOMIC DNA]</scope>
    <source>
        <strain evidence="2">STM 196</strain>
    </source>
</reference>
<accession>A0A2P7BQ53</accession>
<evidence type="ECO:0000313" key="2">
    <source>
        <dbReference type="Proteomes" id="UP000241444"/>
    </source>
</evidence>
<protein>
    <submittedName>
        <fullName evidence="1">Uncharacterized protein</fullName>
    </submittedName>
</protein>
<keyword evidence="2" id="KW-1185">Reference proteome</keyword>
<proteinExistence type="predicted"/>
<name>A0A2P7BQ53_9HYPH</name>
<comment type="caution">
    <text evidence="1">The sequence shown here is derived from an EMBL/GenBank/DDBJ whole genome shotgun (WGS) entry which is preliminary data.</text>
</comment>